<dbReference type="KEGG" id="woc:BA177_02520"/>
<evidence type="ECO:0000313" key="2">
    <source>
        <dbReference type="EMBL" id="ANO50240.1"/>
    </source>
</evidence>
<sequence>MRITLFAVCALATVAISATAEAFCGFYVARADTSLYNEASQVVLVRDGNRTVITMANDFQGDTKDFAVVIPVPTFIERDQINVADGSLIAHLDAYTAPRLVEYHDPDPCERRYMREDSAMESRAPAGLMQLKNSASADGVTIEAQYTVGEYDILILSAEESGGLVSWLREHDYRLPAGAEPVINSYLKQDMRFFVAKVNLEEQSKLGYKKLRPIQVAYESNRFMLPIRLGTVNARGEQELFVYALTRTGRVETTNYRTVRLPSNQEIPEYVQAGFSDFYRSMFQTQTEKENGRAVFLEYAWDMAWCDPCAANPLSASQLRNLGVFWVSDSSNPGRQQKISAPAQNVFVTRLHVRYDGERFPEDLMFHETGDRGNFQGRYVIRHPFKGDISCDAGSYQTAVRERQEQEARTLASLTGWDLEDIRARIPFFDGSDAPESLPWWKKLWN</sequence>
<dbReference type="Pfam" id="PF10092">
    <property type="entry name" value="DUF2330"/>
    <property type="match status" value="1"/>
</dbReference>
<accession>A0A193LCH9</accession>
<dbReference type="RefSeq" id="WP_068612453.1">
    <property type="nucleotide sequence ID" value="NZ_CP016268.1"/>
</dbReference>
<feature type="signal peptide" evidence="1">
    <location>
        <begin position="1"/>
        <end position="22"/>
    </location>
</feature>
<proteinExistence type="predicted"/>
<reference evidence="2 3" key="1">
    <citation type="submission" date="2016-06" db="EMBL/GenBank/DDBJ databases">
        <title>Complete genome sequence of a deep-branching marine Gamma Proteobacterium Woeseia oceani type strain XK5.</title>
        <authorList>
            <person name="Mu D."/>
            <person name="Du Z."/>
        </authorList>
    </citation>
    <scope>NUCLEOTIDE SEQUENCE [LARGE SCALE GENOMIC DNA]</scope>
    <source>
        <strain evidence="2 3">XK5</strain>
    </source>
</reference>
<evidence type="ECO:0008006" key="4">
    <source>
        <dbReference type="Google" id="ProtNLM"/>
    </source>
</evidence>
<dbReference type="Proteomes" id="UP000092695">
    <property type="component" value="Chromosome"/>
</dbReference>
<evidence type="ECO:0000313" key="3">
    <source>
        <dbReference type="Proteomes" id="UP000092695"/>
    </source>
</evidence>
<dbReference type="InterPro" id="IPR016838">
    <property type="entry name" value="UCP026449"/>
</dbReference>
<evidence type="ECO:0000256" key="1">
    <source>
        <dbReference type="SAM" id="SignalP"/>
    </source>
</evidence>
<name>A0A193LCH9_9GAMM</name>
<keyword evidence="1" id="KW-0732">Signal</keyword>
<feature type="chain" id="PRO_5008260035" description="DUF2330 domain-containing protein" evidence="1">
    <location>
        <begin position="23"/>
        <end position="446"/>
    </location>
</feature>
<dbReference type="STRING" id="1548547.BA177_02520"/>
<dbReference type="AlphaFoldDB" id="A0A193LCH9"/>
<dbReference type="EMBL" id="CP016268">
    <property type="protein sequence ID" value="ANO50240.1"/>
    <property type="molecule type" value="Genomic_DNA"/>
</dbReference>
<dbReference type="PIRSF" id="PIRSF026449">
    <property type="entry name" value="UCP026449"/>
    <property type="match status" value="1"/>
</dbReference>
<gene>
    <name evidence="2" type="ORF">BA177_02520</name>
</gene>
<keyword evidence="3" id="KW-1185">Reference proteome</keyword>
<dbReference type="OrthoDB" id="9759899at2"/>
<dbReference type="InterPro" id="IPR019283">
    <property type="entry name" value="DUF2330"/>
</dbReference>
<organism evidence="2 3">
    <name type="scientific">Woeseia oceani</name>
    <dbReference type="NCBI Taxonomy" id="1548547"/>
    <lineage>
        <taxon>Bacteria</taxon>
        <taxon>Pseudomonadati</taxon>
        <taxon>Pseudomonadota</taxon>
        <taxon>Gammaproteobacteria</taxon>
        <taxon>Woeseiales</taxon>
        <taxon>Woeseiaceae</taxon>
        <taxon>Woeseia</taxon>
    </lineage>
</organism>
<protein>
    <recommendedName>
        <fullName evidence="4">DUF2330 domain-containing protein</fullName>
    </recommendedName>
</protein>